<sequence length="159" mass="18206">MSEITLSLPDIPDSKVVLNEQEAREVLAFFWPSKKPILQNRVITLELRRYAQALLVVAVDGSYLMGFVEIAFDTLFSPKPGTSVKKLIRKVVLKSAKHWWEHASQEDLEDPTVYETIRSEIARKQKSVFELRLNGYTRIPPQKRRIVLSGVEPGTLAWT</sequence>
<name>A0A9X4YCI9_9GAMM</name>
<dbReference type="EMBL" id="WMEX01000001">
    <property type="protein sequence ID" value="MYL25400.1"/>
    <property type="molecule type" value="Genomic_DNA"/>
</dbReference>
<dbReference type="Proteomes" id="UP000460751">
    <property type="component" value="Unassembled WGS sequence"/>
</dbReference>
<keyword evidence="2" id="KW-1185">Reference proteome</keyword>
<evidence type="ECO:0000313" key="1">
    <source>
        <dbReference type="EMBL" id="MYL25400.1"/>
    </source>
</evidence>
<evidence type="ECO:0000313" key="2">
    <source>
        <dbReference type="Proteomes" id="UP000460751"/>
    </source>
</evidence>
<comment type="caution">
    <text evidence="1">The sequence shown here is derived from an EMBL/GenBank/DDBJ whole genome shotgun (WGS) entry which is preliminary data.</text>
</comment>
<accession>A0A9X4YCI9</accession>
<dbReference type="RefSeq" id="WP_160897855.1">
    <property type="nucleotide sequence ID" value="NZ_WMEX01000001.1"/>
</dbReference>
<protein>
    <submittedName>
        <fullName evidence="1">Uncharacterized protein</fullName>
    </submittedName>
</protein>
<organism evidence="1 2">
    <name type="scientific">Vreelandella halophila</name>
    <dbReference type="NCBI Taxonomy" id="86177"/>
    <lineage>
        <taxon>Bacteria</taxon>
        <taxon>Pseudomonadati</taxon>
        <taxon>Pseudomonadota</taxon>
        <taxon>Gammaproteobacteria</taxon>
        <taxon>Oceanospirillales</taxon>
        <taxon>Halomonadaceae</taxon>
        <taxon>Vreelandella</taxon>
    </lineage>
</organism>
<reference evidence="1 2" key="1">
    <citation type="submission" date="2019-11" db="EMBL/GenBank/DDBJ databases">
        <title>Genome sequences of 17 halophilic strains isolated from different environments.</title>
        <authorList>
            <person name="Furrow R.E."/>
        </authorList>
    </citation>
    <scope>NUCLEOTIDE SEQUENCE [LARGE SCALE GENOMIC DNA]</scope>
    <source>
        <strain evidence="1 2">22507_15_FS</strain>
    </source>
</reference>
<dbReference type="AlphaFoldDB" id="A0A9X4YCI9"/>
<proteinExistence type="predicted"/>
<dbReference type="OrthoDB" id="6198844at2"/>
<gene>
    <name evidence="1" type="ORF">GLW01_01180</name>
</gene>